<reference evidence="4" key="1">
    <citation type="journal article" date="2019" name="Int. J. Syst. Evol. Microbiol.">
        <title>The Global Catalogue of Microorganisms (GCM) 10K type strain sequencing project: providing services to taxonomists for standard genome sequencing and annotation.</title>
        <authorList>
            <consortium name="The Broad Institute Genomics Platform"/>
            <consortium name="The Broad Institute Genome Sequencing Center for Infectious Disease"/>
            <person name="Wu L."/>
            <person name="Ma J."/>
        </authorList>
    </citation>
    <scope>NUCLEOTIDE SEQUENCE [LARGE SCALE GENOMIC DNA]</scope>
    <source>
        <strain evidence="4">CGMCC 4.7304</strain>
    </source>
</reference>
<dbReference type="InterPro" id="IPR010427">
    <property type="entry name" value="DUF1023"/>
</dbReference>
<dbReference type="GO" id="GO:0016787">
    <property type="term" value="F:hydrolase activity"/>
    <property type="evidence" value="ECO:0007669"/>
    <property type="project" value="UniProtKB-KW"/>
</dbReference>
<feature type="domain" description="DUF1023" evidence="2">
    <location>
        <begin position="95"/>
        <end position="267"/>
    </location>
</feature>
<dbReference type="InterPro" id="IPR029058">
    <property type="entry name" value="AB_hydrolase_fold"/>
</dbReference>
<keyword evidence="4" id="KW-1185">Reference proteome</keyword>
<name>A0ABW0YYW9_9ACTN</name>
<comment type="caution">
    <text evidence="3">The sequence shown here is derived from an EMBL/GenBank/DDBJ whole genome shotgun (WGS) entry which is preliminary data.</text>
</comment>
<gene>
    <name evidence="3" type="ORF">ACFP1Z_12445</name>
</gene>
<dbReference type="RefSeq" id="WP_390316179.1">
    <property type="nucleotide sequence ID" value="NZ_JBHSPB010000006.1"/>
</dbReference>
<sequence>MPRPRAWLRRSLLTLACAASLAAPHQPVSAGTPVPAPEPPVLPAATAATLEARYGANRANIAAAADMAAGADATGRAGTLRAMSARDRTFFAFDARHGTAVEVVGNLAAARRVAVLVPGANTTLDTFGSADLGTYKHLAGGARVLHEEMRRQSPDTPVAVVAWLGYRAPAAFSVELLTTDRAERGAPELRRFVGDLERVAPSARISLLCHSYGSVVCGRAAHGLHAADMVFYASPGTGADRASELRTEARVWAGVGSNDWIAHVPNASVNLLCTTLGLGADPASATFGARRFDAGRARHDNYLRPGSVALTSMARIATGDTSPGTH</sequence>
<feature type="signal peptide" evidence="1">
    <location>
        <begin position="1"/>
        <end position="30"/>
    </location>
</feature>
<organism evidence="3 4">
    <name type="scientific">Streptomyces gamaensis</name>
    <dbReference type="NCBI Taxonomy" id="1763542"/>
    <lineage>
        <taxon>Bacteria</taxon>
        <taxon>Bacillati</taxon>
        <taxon>Actinomycetota</taxon>
        <taxon>Actinomycetes</taxon>
        <taxon>Kitasatosporales</taxon>
        <taxon>Streptomycetaceae</taxon>
        <taxon>Streptomyces</taxon>
    </lineage>
</organism>
<dbReference type="EMBL" id="JBHSPB010000006">
    <property type="protein sequence ID" value="MFC5720977.1"/>
    <property type="molecule type" value="Genomic_DNA"/>
</dbReference>
<feature type="chain" id="PRO_5045220871" evidence="1">
    <location>
        <begin position="31"/>
        <end position="326"/>
    </location>
</feature>
<dbReference type="SUPFAM" id="SSF53474">
    <property type="entry name" value="alpha/beta-Hydrolases"/>
    <property type="match status" value="1"/>
</dbReference>
<dbReference type="Gene3D" id="3.40.50.1820">
    <property type="entry name" value="alpha/beta hydrolase"/>
    <property type="match status" value="1"/>
</dbReference>
<dbReference type="Proteomes" id="UP001596083">
    <property type="component" value="Unassembled WGS sequence"/>
</dbReference>
<evidence type="ECO:0000256" key="1">
    <source>
        <dbReference type="SAM" id="SignalP"/>
    </source>
</evidence>
<evidence type="ECO:0000259" key="2">
    <source>
        <dbReference type="Pfam" id="PF06259"/>
    </source>
</evidence>
<protein>
    <submittedName>
        <fullName evidence="3">Alpha/beta hydrolase</fullName>
    </submittedName>
</protein>
<keyword evidence="3" id="KW-0378">Hydrolase</keyword>
<evidence type="ECO:0000313" key="4">
    <source>
        <dbReference type="Proteomes" id="UP001596083"/>
    </source>
</evidence>
<keyword evidence="1" id="KW-0732">Signal</keyword>
<evidence type="ECO:0000313" key="3">
    <source>
        <dbReference type="EMBL" id="MFC5720977.1"/>
    </source>
</evidence>
<dbReference type="Pfam" id="PF06259">
    <property type="entry name" value="Abhydrolase_8"/>
    <property type="match status" value="1"/>
</dbReference>
<accession>A0ABW0YYW9</accession>
<proteinExistence type="predicted"/>